<dbReference type="SUPFAM" id="SSF141868">
    <property type="entry name" value="EAL domain-like"/>
    <property type="match status" value="1"/>
</dbReference>
<evidence type="ECO:0000259" key="3">
    <source>
        <dbReference type="PROSITE" id="PS50883"/>
    </source>
</evidence>
<gene>
    <name evidence="5" type="ORF">J1N51_11075</name>
</gene>
<dbReference type="PROSITE" id="PS50883">
    <property type="entry name" value="EAL"/>
    <property type="match status" value="1"/>
</dbReference>
<dbReference type="Pfam" id="PF00072">
    <property type="entry name" value="Response_reg"/>
    <property type="match status" value="1"/>
</dbReference>
<dbReference type="SUPFAM" id="SSF52172">
    <property type="entry name" value="CheY-like"/>
    <property type="match status" value="1"/>
</dbReference>
<dbReference type="InterPro" id="IPR011006">
    <property type="entry name" value="CheY-like_superfamily"/>
</dbReference>
<dbReference type="CDD" id="cd01949">
    <property type="entry name" value="GGDEF"/>
    <property type="match status" value="1"/>
</dbReference>
<dbReference type="InterPro" id="IPR050706">
    <property type="entry name" value="Cyclic-di-GMP_PDE-like"/>
</dbReference>
<protein>
    <submittedName>
        <fullName evidence="5">EAL domain-containing protein</fullName>
    </submittedName>
</protein>
<feature type="domain" description="GGDEF" evidence="4">
    <location>
        <begin position="168"/>
        <end position="302"/>
    </location>
</feature>
<dbReference type="InterPro" id="IPR035919">
    <property type="entry name" value="EAL_sf"/>
</dbReference>
<dbReference type="Gene3D" id="3.40.50.2300">
    <property type="match status" value="1"/>
</dbReference>
<dbReference type="PROSITE" id="PS50110">
    <property type="entry name" value="RESPONSE_REGULATORY"/>
    <property type="match status" value="1"/>
</dbReference>
<accession>A0A975DAC0</accession>
<dbReference type="SMART" id="SM00267">
    <property type="entry name" value="GGDEF"/>
    <property type="match status" value="1"/>
</dbReference>
<dbReference type="GO" id="GO:0071111">
    <property type="term" value="F:cyclic-guanylate-specific phosphodiesterase activity"/>
    <property type="evidence" value="ECO:0007669"/>
    <property type="project" value="InterPro"/>
</dbReference>
<dbReference type="CDD" id="cd01948">
    <property type="entry name" value="EAL"/>
    <property type="match status" value="1"/>
</dbReference>
<dbReference type="SMART" id="SM00448">
    <property type="entry name" value="REC"/>
    <property type="match status" value="1"/>
</dbReference>
<keyword evidence="1" id="KW-0597">Phosphoprotein</keyword>
<dbReference type="NCBIfam" id="TIGR00254">
    <property type="entry name" value="GGDEF"/>
    <property type="match status" value="1"/>
</dbReference>
<dbReference type="Gene3D" id="3.20.20.450">
    <property type="entry name" value="EAL domain"/>
    <property type="match status" value="1"/>
</dbReference>
<dbReference type="RefSeq" id="WP_208831330.1">
    <property type="nucleotide sequence ID" value="NZ_CP072110.1"/>
</dbReference>
<dbReference type="PROSITE" id="PS50887">
    <property type="entry name" value="GGDEF"/>
    <property type="match status" value="1"/>
</dbReference>
<feature type="domain" description="Response regulatory" evidence="2">
    <location>
        <begin position="2"/>
        <end position="119"/>
    </location>
</feature>
<evidence type="ECO:0000313" key="6">
    <source>
        <dbReference type="Proteomes" id="UP000682739"/>
    </source>
</evidence>
<organism evidence="5 6">
    <name type="scientific">Psychrosphaera ytuae</name>
    <dbReference type="NCBI Taxonomy" id="2820710"/>
    <lineage>
        <taxon>Bacteria</taxon>
        <taxon>Pseudomonadati</taxon>
        <taxon>Pseudomonadota</taxon>
        <taxon>Gammaproteobacteria</taxon>
        <taxon>Alteromonadales</taxon>
        <taxon>Pseudoalteromonadaceae</taxon>
        <taxon>Psychrosphaera</taxon>
    </lineage>
</organism>
<dbReference type="InterPro" id="IPR029787">
    <property type="entry name" value="Nucleotide_cyclase"/>
</dbReference>
<dbReference type="SMART" id="SM00052">
    <property type="entry name" value="EAL"/>
    <property type="match status" value="1"/>
</dbReference>
<feature type="domain" description="EAL" evidence="3">
    <location>
        <begin position="311"/>
        <end position="560"/>
    </location>
</feature>
<sequence>MNLLLVEDDIFDQEQIYRAFSNRPDWNIDTVASLKEATAFAKNQFFDLVLLDLNLPDGSGLDIIPILLANLKTPNSALIVMTNVENDELAEQCLEMGAHDFLVKSEVNCSKILRAVMLAKKRAQLESQLKSFYETKKKLSETDLLTQVKNRYFLDNYIENELNKDRNSMISLLLIDIKSFKQINDSYGAKIGNKVLIILGQLISKTIKPVQTVSRLGSDTFAVVCTGACCELTNIETADLINDQTKQKLVIDNFDGNLHISLNFGVATSNFSVNSEQLLRNAELALSKAKHNYSDNFFIYESSMEESLKAEKELEDAIRYNLEHKTFDVAYQPLFDKEDTVVGFETLVRWPSQSPIHSTPDVFIPIAEKTGLIQPLGLWIFEKALKQRIALKQNGYCDLYFSVNVSPCQFTDPLLCDRLSKLCYEYDCPTREIIIEITETSLLTKSSHIESLHNAGFTIALDDFGTGFSSISHLINHPIDMIKLDKSVLPCNEDDAKKLHIMRSISSLCRSLKIDSVCEGVETEWQKLLVHSLGINKAQGYLMSKPIHSRALIRTLTSDQFNLPQTKVTNGIAI</sequence>
<dbReference type="InterPro" id="IPR000160">
    <property type="entry name" value="GGDEF_dom"/>
</dbReference>
<feature type="modified residue" description="4-aspartylphosphate" evidence="1">
    <location>
        <position position="52"/>
    </location>
</feature>
<dbReference type="GO" id="GO:0000160">
    <property type="term" value="P:phosphorelay signal transduction system"/>
    <property type="evidence" value="ECO:0007669"/>
    <property type="project" value="InterPro"/>
</dbReference>
<evidence type="ECO:0000256" key="1">
    <source>
        <dbReference type="PROSITE-ProRule" id="PRU00169"/>
    </source>
</evidence>
<dbReference type="InterPro" id="IPR043128">
    <property type="entry name" value="Rev_trsase/Diguanyl_cyclase"/>
</dbReference>
<dbReference type="PANTHER" id="PTHR33121:SF70">
    <property type="entry name" value="SIGNALING PROTEIN YKOW"/>
    <property type="match status" value="1"/>
</dbReference>
<name>A0A975DAC0_9GAMM</name>
<dbReference type="InterPro" id="IPR001789">
    <property type="entry name" value="Sig_transdc_resp-reg_receiver"/>
</dbReference>
<dbReference type="PANTHER" id="PTHR33121">
    <property type="entry name" value="CYCLIC DI-GMP PHOSPHODIESTERASE PDEF"/>
    <property type="match status" value="1"/>
</dbReference>
<dbReference type="InterPro" id="IPR001633">
    <property type="entry name" value="EAL_dom"/>
</dbReference>
<evidence type="ECO:0000259" key="2">
    <source>
        <dbReference type="PROSITE" id="PS50110"/>
    </source>
</evidence>
<evidence type="ECO:0000259" key="4">
    <source>
        <dbReference type="PROSITE" id="PS50887"/>
    </source>
</evidence>
<proteinExistence type="predicted"/>
<dbReference type="Gene3D" id="3.30.70.270">
    <property type="match status" value="1"/>
</dbReference>
<dbReference type="AlphaFoldDB" id="A0A975DAC0"/>
<evidence type="ECO:0000313" key="5">
    <source>
        <dbReference type="EMBL" id="QTH63273.1"/>
    </source>
</evidence>
<reference evidence="5" key="1">
    <citation type="submission" date="2021-03" db="EMBL/GenBank/DDBJ databases">
        <title>Description of Psychrosphaera ytuae sp. nov. isolated from deep sea sediment of South China Sea.</title>
        <authorList>
            <person name="Zhang J."/>
            <person name="Xu X.-D."/>
        </authorList>
    </citation>
    <scope>NUCLEOTIDE SEQUENCE</scope>
    <source>
        <strain evidence="5">MTZ26</strain>
    </source>
</reference>
<dbReference type="EMBL" id="CP072110">
    <property type="protein sequence ID" value="QTH63273.1"/>
    <property type="molecule type" value="Genomic_DNA"/>
</dbReference>
<dbReference type="CDD" id="cd00156">
    <property type="entry name" value="REC"/>
    <property type="match status" value="1"/>
</dbReference>
<dbReference type="KEGG" id="psym:J1N51_11075"/>
<dbReference type="Proteomes" id="UP000682739">
    <property type="component" value="Chromosome"/>
</dbReference>
<dbReference type="Pfam" id="PF00563">
    <property type="entry name" value="EAL"/>
    <property type="match status" value="1"/>
</dbReference>
<keyword evidence="6" id="KW-1185">Reference proteome</keyword>
<dbReference type="Pfam" id="PF00990">
    <property type="entry name" value="GGDEF"/>
    <property type="match status" value="1"/>
</dbReference>
<dbReference type="SUPFAM" id="SSF55073">
    <property type="entry name" value="Nucleotide cyclase"/>
    <property type="match status" value="1"/>
</dbReference>